<name>A0A937AKV9_9HYPH</name>
<dbReference type="EMBL" id="SEOL01000009">
    <property type="protein sequence ID" value="MBL0849301.1"/>
    <property type="molecule type" value="Genomic_DNA"/>
</dbReference>
<reference evidence="1" key="1">
    <citation type="submission" date="2019-02" db="EMBL/GenBank/DDBJ databases">
        <title>A novel Candidatus Liberibacter species associated with the New Zealand native fuchsia psyllid, Ctenarytaina fuchsiae.</title>
        <authorList>
            <person name="Thompson S.M."/>
            <person name="Jorgensen N."/>
            <person name="David C."/>
            <person name="Bulman S.R."/>
            <person name="Smith G.R."/>
        </authorList>
    </citation>
    <scope>NUCLEOTIDE SEQUENCE</scope>
    <source>
        <strain evidence="1">Oxford</strain>
    </source>
</reference>
<comment type="caution">
    <text evidence="1">The sequence shown here is derived from an EMBL/GenBank/DDBJ whole genome shotgun (WGS) entry which is preliminary data.</text>
</comment>
<evidence type="ECO:0000313" key="2">
    <source>
        <dbReference type="Proteomes" id="UP000736856"/>
    </source>
</evidence>
<dbReference type="Pfam" id="PF05045">
    <property type="entry name" value="RgpF"/>
    <property type="match status" value="1"/>
</dbReference>
<sequence>MIFFPTVYRLIPHSKSQDCSLCDLQMISSKEKFILYLPCSGHDNTGYWLFTSFFKKWNFHSNNLIVQRIDFFLGCFLWVWHWFTLGRHKKLCYGDNRVYAYGSKKAKRYFSKSNAHMRKRGLDFDGQKIGRFPRLLYGWNDFIPEKTGVSVAIKARVSIVVHLYYIDLWQEISNLLSGLEFSFDLYVTLVQGSISIQEEILQRFPDARIHVVDNYGRDIGPFLVLLETGQLDSYDYICKIHGKKSQRKNHPWWEGDLWRRWLFFDLLGAPGIALKIIDTFDRYKQIGMIGSRAYRYPNRYFGKKHSLGNNHASICSIASRMGIAFKDQNLDFFAGTMFWIRREALDPMILLELSKDCVPEAQIDNFDGGCEHAIERCFSLSVTRAGFNIGDVDCVLEESIDRTDPQISISTL</sequence>
<gene>
    <name evidence="1" type="ORF">EU981_04435</name>
</gene>
<proteinExistence type="predicted"/>
<dbReference type="Proteomes" id="UP000736856">
    <property type="component" value="Unassembled WGS sequence"/>
</dbReference>
<evidence type="ECO:0000313" key="1">
    <source>
        <dbReference type="EMBL" id="MBL0849301.1"/>
    </source>
</evidence>
<organism evidence="1 2">
    <name type="scientific">Candidatus Liberibacter ctenarytainae</name>
    <dbReference type="NCBI Taxonomy" id="2020335"/>
    <lineage>
        <taxon>Bacteria</taxon>
        <taxon>Pseudomonadati</taxon>
        <taxon>Pseudomonadota</taxon>
        <taxon>Alphaproteobacteria</taxon>
        <taxon>Hyphomicrobiales</taxon>
        <taxon>Rhizobiaceae</taxon>
        <taxon>Liberibacter</taxon>
    </lineage>
</organism>
<dbReference type="InterPro" id="IPR007739">
    <property type="entry name" value="RgpF"/>
</dbReference>
<protein>
    <submittedName>
        <fullName evidence="1">Uncharacterized protein</fullName>
    </submittedName>
</protein>
<accession>A0A937AKV9</accession>
<dbReference type="AlphaFoldDB" id="A0A937AKV9"/>